<dbReference type="EMBL" id="CP118157">
    <property type="protein sequence ID" value="WOF23164.1"/>
    <property type="molecule type" value="Genomic_DNA"/>
</dbReference>
<dbReference type="InterPro" id="IPR005829">
    <property type="entry name" value="Sugar_transporter_CS"/>
</dbReference>
<keyword evidence="8" id="KW-1185">Reference proteome</keyword>
<evidence type="ECO:0000313" key="7">
    <source>
        <dbReference type="EMBL" id="WOF23164.1"/>
    </source>
</evidence>
<dbReference type="PROSITE" id="PS50850">
    <property type="entry name" value="MFS"/>
    <property type="match status" value="1"/>
</dbReference>
<evidence type="ECO:0000259" key="6">
    <source>
        <dbReference type="PROSITE" id="PS50850"/>
    </source>
</evidence>
<organism evidence="7 8">
    <name type="scientific">Microbacterium betulae</name>
    <dbReference type="NCBI Taxonomy" id="2981139"/>
    <lineage>
        <taxon>Bacteria</taxon>
        <taxon>Bacillati</taxon>
        <taxon>Actinomycetota</taxon>
        <taxon>Actinomycetes</taxon>
        <taxon>Micrococcales</taxon>
        <taxon>Microbacteriaceae</taxon>
        <taxon>Microbacterium</taxon>
    </lineage>
</organism>
<dbReference type="RefSeq" id="WP_317139635.1">
    <property type="nucleotide sequence ID" value="NZ_CP118157.1"/>
</dbReference>
<feature type="transmembrane region" description="Helical" evidence="5">
    <location>
        <begin position="138"/>
        <end position="164"/>
    </location>
</feature>
<dbReference type="GO" id="GO:0046943">
    <property type="term" value="F:carboxylic acid transmembrane transporter activity"/>
    <property type="evidence" value="ECO:0007669"/>
    <property type="project" value="TreeGrafter"/>
</dbReference>
<feature type="domain" description="Major facilitator superfamily (MFS) profile" evidence="6">
    <location>
        <begin position="11"/>
        <end position="408"/>
    </location>
</feature>
<dbReference type="KEGG" id="mbet:N8K70_00420"/>
<dbReference type="Proteomes" id="UP001305498">
    <property type="component" value="Chromosome"/>
</dbReference>
<dbReference type="InterPro" id="IPR020846">
    <property type="entry name" value="MFS_dom"/>
</dbReference>
<feature type="transmembrane region" description="Helical" evidence="5">
    <location>
        <begin position="170"/>
        <end position="189"/>
    </location>
</feature>
<protein>
    <submittedName>
        <fullName evidence="7">MFS transporter</fullName>
    </submittedName>
</protein>
<gene>
    <name evidence="7" type="ORF">N8K70_00420</name>
</gene>
<dbReference type="InterPro" id="IPR011701">
    <property type="entry name" value="MFS"/>
</dbReference>
<feature type="transmembrane region" description="Helical" evidence="5">
    <location>
        <begin position="384"/>
        <end position="404"/>
    </location>
</feature>
<dbReference type="SUPFAM" id="SSF103473">
    <property type="entry name" value="MFS general substrate transporter"/>
    <property type="match status" value="1"/>
</dbReference>
<proteinExistence type="predicted"/>
<keyword evidence="2 5" id="KW-0812">Transmembrane</keyword>
<dbReference type="PANTHER" id="PTHR23508">
    <property type="entry name" value="CARBOXYLIC ACID TRANSPORTER PROTEIN HOMOLOG"/>
    <property type="match status" value="1"/>
</dbReference>
<reference evidence="7 8" key="1">
    <citation type="submission" date="2023-02" db="EMBL/GenBank/DDBJ databases">
        <title>Microbacterium betulae sp. nov., isolated from birch wood.</title>
        <authorList>
            <person name="Pasciak M."/>
            <person name="Pawlik K.J."/>
            <person name="Martynowski D."/>
            <person name="Laczmanski L."/>
            <person name="Ciekot J."/>
            <person name="Szponar B."/>
            <person name="Wojcik-Fatla A."/>
            <person name="Mackiewicz B."/>
            <person name="Farian E."/>
            <person name="Cholewa G."/>
            <person name="Cholewa A."/>
            <person name="Dutkiewicz J."/>
        </authorList>
    </citation>
    <scope>NUCLEOTIDE SEQUENCE [LARGE SCALE GENOMIC DNA]</scope>
    <source>
        <strain evidence="7 8">AB</strain>
    </source>
</reference>
<evidence type="ECO:0000256" key="4">
    <source>
        <dbReference type="ARBA" id="ARBA00023136"/>
    </source>
</evidence>
<dbReference type="Pfam" id="PF07690">
    <property type="entry name" value="MFS_1"/>
    <property type="match status" value="1"/>
</dbReference>
<evidence type="ECO:0000313" key="8">
    <source>
        <dbReference type="Proteomes" id="UP001305498"/>
    </source>
</evidence>
<feature type="transmembrane region" description="Helical" evidence="5">
    <location>
        <begin position="293"/>
        <end position="313"/>
    </location>
</feature>
<feature type="transmembrane region" description="Helical" evidence="5">
    <location>
        <begin position="319"/>
        <end position="339"/>
    </location>
</feature>
<feature type="transmembrane region" description="Helical" evidence="5">
    <location>
        <begin position="21"/>
        <end position="42"/>
    </location>
</feature>
<feature type="transmembrane region" description="Helical" evidence="5">
    <location>
        <begin position="360"/>
        <end position="378"/>
    </location>
</feature>
<keyword evidence="3 5" id="KW-1133">Transmembrane helix</keyword>
<dbReference type="AlphaFoldDB" id="A0AA97FIE3"/>
<name>A0AA97FIE3_9MICO</name>
<dbReference type="Gene3D" id="1.20.1250.20">
    <property type="entry name" value="MFS general substrate transporter like domains"/>
    <property type="match status" value="1"/>
</dbReference>
<evidence type="ECO:0000256" key="2">
    <source>
        <dbReference type="ARBA" id="ARBA00022692"/>
    </source>
</evidence>
<evidence type="ECO:0000256" key="1">
    <source>
        <dbReference type="ARBA" id="ARBA00004651"/>
    </source>
</evidence>
<dbReference type="PROSITE" id="PS00217">
    <property type="entry name" value="SUGAR_TRANSPORT_2"/>
    <property type="match status" value="1"/>
</dbReference>
<keyword evidence="4 5" id="KW-0472">Membrane</keyword>
<feature type="transmembrane region" description="Helical" evidence="5">
    <location>
        <begin position="262"/>
        <end position="286"/>
    </location>
</feature>
<dbReference type="GO" id="GO:0005886">
    <property type="term" value="C:plasma membrane"/>
    <property type="evidence" value="ECO:0007669"/>
    <property type="project" value="UniProtKB-SubCell"/>
</dbReference>
<feature type="transmembrane region" description="Helical" evidence="5">
    <location>
        <begin position="48"/>
        <end position="67"/>
    </location>
</feature>
<accession>A0AA97FIE3</accession>
<sequence>MTTTTTPARRPWKTAFLAGMASYLDAAVLISTGIALVLYRPVLGIDDLQFGALSSLLTFSFAAGALFGGRLGDLFGRRVVYSVTLVALVASMALMAFAATIPMLFLGVVIAGLAIGADLPVSLALIAEEAPDGAKGRFVAFSAILWLVGISASNGLSAIVGGLGELGGRIMFVHVGVVALAVLIARLSLPESPEWAAAKADDRRRRTAGDEITLGSLRRLLRAPFLAALVATAVFYAAWTIASNTMGQFSALLFVELGGTTIQTFGLIKLVNIPLGLISGFVFMRIVDGRGRYAWFVVGAIVQIAAFGVPMLFGGQLWTLMFMTYAFSVGAAFAGEALFKVWSQELYPTLLRSSAQGTTIAAARVVAAIAAIFIPTIAASDPHALFVLLTACVAFSSLVGFVWIRRLPKAPAEVVTETARLADAG</sequence>
<evidence type="ECO:0000256" key="5">
    <source>
        <dbReference type="SAM" id="Phobius"/>
    </source>
</evidence>
<feature type="transmembrane region" description="Helical" evidence="5">
    <location>
        <begin position="79"/>
        <end position="98"/>
    </location>
</feature>
<dbReference type="InterPro" id="IPR036259">
    <property type="entry name" value="MFS_trans_sf"/>
</dbReference>
<dbReference type="PANTHER" id="PTHR23508:SF10">
    <property type="entry name" value="CARBOXYLIC ACID TRANSPORTER PROTEIN HOMOLOG"/>
    <property type="match status" value="1"/>
</dbReference>
<feature type="transmembrane region" description="Helical" evidence="5">
    <location>
        <begin position="104"/>
        <end position="126"/>
    </location>
</feature>
<evidence type="ECO:0000256" key="3">
    <source>
        <dbReference type="ARBA" id="ARBA00022989"/>
    </source>
</evidence>
<feature type="transmembrane region" description="Helical" evidence="5">
    <location>
        <begin position="223"/>
        <end position="242"/>
    </location>
</feature>
<comment type="subcellular location">
    <subcellularLocation>
        <location evidence="1">Cell membrane</location>
        <topology evidence="1">Multi-pass membrane protein</topology>
    </subcellularLocation>
</comment>